<keyword evidence="8" id="KW-1185">Reference proteome</keyword>
<evidence type="ECO:0000256" key="5">
    <source>
        <dbReference type="SAM" id="SignalP"/>
    </source>
</evidence>
<evidence type="ECO:0000256" key="3">
    <source>
        <dbReference type="ARBA" id="ARBA00022801"/>
    </source>
</evidence>
<dbReference type="InterPro" id="IPR053138">
    <property type="entry name" value="N-alpha-Ac-DABA_deacetylase"/>
</dbReference>
<evidence type="ECO:0000256" key="2">
    <source>
        <dbReference type="ARBA" id="ARBA00022723"/>
    </source>
</evidence>
<dbReference type="Pfam" id="PF24827">
    <property type="entry name" value="AstE_AspA_cat"/>
    <property type="match status" value="1"/>
</dbReference>
<evidence type="ECO:0000313" key="7">
    <source>
        <dbReference type="EMBL" id="MBW8684600.1"/>
    </source>
</evidence>
<dbReference type="Proteomes" id="UP000812961">
    <property type="component" value="Unassembled WGS sequence"/>
</dbReference>
<keyword evidence="2" id="KW-0479">Metal-binding</keyword>
<dbReference type="SUPFAM" id="SSF53187">
    <property type="entry name" value="Zn-dependent exopeptidases"/>
    <property type="match status" value="1"/>
</dbReference>
<proteinExistence type="predicted"/>
<keyword evidence="4" id="KW-0862">Zinc</keyword>
<dbReference type="PANTHER" id="PTHR37326">
    <property type="entry name" value="BLL3975 PROTEIN"/>
    <property type="match status" value="1"/>
</dbReference>
<accession>A0ABS7GBG3</accession>
<dbReference type="InterPro" id="IPR055438">
    <property type="entry name" value="AstE_AspA_cat"/>
</dbReference>
<dbReference type="EMBL" id="JAICCF010000002">
    <property type="protein sequence ID" value="MBW8684600.1"/>
    <property type="molecule type" value="Genomic_DNA"/>
</dbReference>
<feature type="signal peptide" evidence="5">
    <location>
        <begin position="1"/>
        <end position="21"/>
    </location>
</feature>
<reference evidence="7 8" key="1">
    <citation type="submission" date="2021-08" db="EMBL/GenBank/DDBJ databases">
        <title>The genome sequence of Chitinophaga sp. B61.</title>
        <authorList>
            <person name="Zhang X."/>
        </authorList>
    </citation>
    <scope>NUCLEOTIDE SEQUENCE [LARGE SCALE GENOMIC DNA]</scope>
    <source>
        <strain evidence="7 8">B61</strain>
    </source>
</reference>
<evidence type="ECO:0000256" key="4">
    <source>
        <dbReference type="ARBA" id="ARBA00022833"/>
    </source>
</evidence>
<keyword evidence="5" id="KW-0732">Signal</keyword>
<dbReference type="RefSeq" id="WP_220249818.1">
    <property type="nucleotide sequence ID" value="NZ_JAICCF010000002.1"/>
</dbReference>
<keyword evidence="3" id="KW-0378">Hydrolase</keyword>
<feature type="domain" description="Succinylglutamate desuccinylase/Aspartoacylase catalytic" evidence="6">
    <location>
        <begin position="63"/>
        <end position="261"/>
    </location>
</feature>
<evidence type="ECO:0000259" key="6">
    <source>
        <dbReference type="Pfam" id="PF24827"/>
    </source>
</evidence>
<feature type="chain" id="PRO_5045285760" evidence="5">
    <location>
        <begin position="22"/>
        <end position="353"/>
    </location>
</feature>
<sequence>MMRRFLWVPLMLLLLSGSVTAQSSFHFQEKEVRPGTRQHFMIPIITAQDTTCIPITVFNGIKDGKTLGITAGVHGYEYSPILAGQQLIKSIDPQKLTGVIILVQVAGMESFLGRSPFISPIDKKNLNRSFPGSANGTNTEKIAHFITEHIITRSDYFLDMHSGDAPEDLIHYSAYYSNKDMPETSSIGKEMAIAMGYDYMVNFNTNGKEYMRKDKNSLYCSAEAFKRGIPAADIECGGSGIVEPAAVNKIEKSVLNMLAYLKMQELPGKKKAAAVPATIEERIYIPSGHTGIFYALKKAGDRVTRGMKLGYITDFFGNTIKDIYAENDGLLMLIISTPAVNPQEDVAVIGKIN</sequence>
<comment type="cofactor">
    <cofactor evidence="1">
        <name>Zn(2+)</name>
        <dbReference type="ChEBI" id="CHEBI:29105"/>
    </cofactor>
</comment>
<dbReference type="PANTHER" id="PTHR37326:SF1">
    <property type="entry name" value="BLL3975 PROTEIN"/>
    <property type="match status" value="1"/>
</dbReference>
<name>A0ABS7GBG3_9BACT</name>
<organism evidence="7 8">
    <name type="scientific">Chitinophaga rhizophila</name>
    <dbReference type="NCBI Taxonomy" id="2866212"/>
    <lineage>
        <taxon>Bacteria</taxon>
        <taxon>Pseudomonadati</taxon>
        <taxon>Bacteroidota</taxon>
        <taxon>Chitinophagia</taxon>
        <taxon>Chitinophagales</taxon>
        <taxon>Chitinophagaceae</taxon>
        <taxon>Chitinophaga</taxon>
    </lineage>
</organism>
<dbReference type="InterPro" id="IPR043795">
    <property type="entry name" value="N-alpha-Ac-DABA-like"/>
</dbReference>
<dbReference type="CDD" id="cd18174">
    <property type="entry name" value="M14_ASTE_ASPA_like"/>
    <property type="match status" value="1"/>
</dbReference>
<evidence type="ECO:0000256" key="1">
    <source>
        <dbReference type="ARBA" id="ARBA00001947"/>
    </source>
</evidence>
<evidence type="ECO:0000313" key="8">
    <source>
        <dbReference type="Proteomes" id="UP000812961"/>
    </source>
</evidence>
<protein>
    <submittedName>
        <fullName evidence="7">Succinylglutamate desuccinylase/aspartoacylase family protein</fullName>
    </submittedName>
</protein>
<gene>
    <name evidence="7" type="ORF">K1Y79_09670</name>
</gene>
<comment type="caution">
    <text evidence="7">The sequence shown here is derived from an EMBL/GenBank/DDBJ whole genome shotgun (WGS) entry which is preliminary data.</text>
</comment>
<dbReference type="PIRSF" id="PIRSF039012">
    <property type="entry name" value="ASP"/>
    <property type="match status" value="1"/>
</dbReference>
<dbReference type="Gene3D" id="3.40.630.10">
    <property type="entry name" value="Zn peptidases"/>
    <property type="match status" value="1"/>
</dbReference>